<proteinExistence type="predicted"/>
<reference evidence="1 2" key="1">
    <citation type="journal article" date="2017" name="Genome Biol. Evol.">
        <title>Phytophthora megakarya and P. palmivora, closely related causal agents of cacao black pod rot, underwent increases in genome sizes and gene numbers by different mechanisms.</title>
        <authorList>
            <person name="Ali S.S."/>
            <person name="Shao J."/>
            <person name="Lary D.J."/>
            <person name="Kronmiller B."/>
            <person name="Shen D."/>
            <person name="Strem M.D."/>
            <person name="Amoako-Attah I."/>
            <person name="Akrofi A.Y."/>
            <person name="Begoude B.A."/>
            <person name="Ten Hoopen G.M."/>
            <person name="Coulibaly K."/>
            <person name="Kebe B.I."/>
            <person name="Melnick R.L."/>
            <person name="Guiltinan M.J."/>
            <person name="Tyler B.M."/>
            <person name="Meinhardt L.W."/>
            <person name="Bailey B.A."/>
        </authorList>
    </citation>
    <scope>NUCLEOTIDE SEQUENCE [LARGE SCALE GENOMIC DNA]</scope>
    <source>
        <strain evidence="2">sbr112.9</strain>
    </source>
</reference>
<dbReference type="AlphaFoldDB" id="A0A2P4YG69"/>
<dbReference type="Proteomes" id="UP000237271">
    <property type="component" value="Unassembled WGS sequence"/>
</dbReference>
<sequence>MTLGPSDAVMLRLHGNQEPKRMVDAVVLTLAQAVIIRPGGDESVLEGKNRSQIHKISTSRRSRMWIWSQRTHQIDILVFMSTSQTISILILPNVQL</sequence>
<accession>A0A2P4YG69</accession>
<evidence type="ECO:0000313" key="2">
    <source>
        <dbReference type="Proteomes" id="UP000237271"/>
    </source>
</evidence>
<gene>
    <name evidence="1" type="ORF">PHPALM_5910</name>
</gene>
<comment type="caution">
    <text evidence="1">The sequence shown here is derived from an EMBL/GenBank/DDBJ whole genome shotgun (WGS) entry which is preliminary data.</text>
</comment>
<dbReference type="EMBL" id="NCKW01003391">
    <property type="protein sequence ID" value="POM76815.1"/>
    <property type="molecule type" value="Genomic_DNA"/>
</dbReference>
<evidence type="ECO:0000313" key="1">
    <source>
        <dbReference type="EMBL" id="POM76815.1"/>
    </source>
</evidence>
<keyword evidence="2" id="KW-1185">Reference proteome</keyword>
<protein>
    <submittedName>
        <fullName evidence="1">Uncharacterized protein</fullName>
    </submittedName>
</protein>
<organism evidence="1 2">
    <name type="scientific">Phytophthora palmivora</name>
    <dbReference type="NCBI Taxonomy" id="4796"/>
    <lineage>
        <taxon>Eukaryota</taxon>
        <taxon>Sar</taxon>
        <taxon>Stramenopiles</taxon>
        <taxon>Oomycota</taxon>
        <taxon>Peronosporomycetes</taxon>
        <taxon>Peronosporales</taxon>
        <taxon>Peronosporaceae</taxon>
        <taxon>Phytophthora</taxon>
    </lineage>
</organism>
<name>A0A2P4YG69_9STRA</name>